<reference evidence="1" key="1">
    <citation type="submission" date="2022-03" db="EMBL/GenBank/DDBJ databases">
        <authorList>
            <person name="Sayadi A."/>
        </authorList>
    </citation>
    <scope>NUCLEOTIDE SEQUENCE</scope>
</reference>
<dbReference type="EMBL" id="CAKOFQ010007164">
    <property type="protein sequence ID" value="CAH1993061.1"/>
    <property type="molecule type" value="Genomic_DNA"/>
</dbReference>
<dbReference type="AlphaFoldDB" id="A0A9P0PQG6"/>
<sequence length="104" mass="11522">MITLYSRGYPPRRSKILTGTYVGVRSLSITDSCTPDPTFVLSATDSSTYPSETVDDFQLPCFFSVIKSPSDSTESLKKISHCFGNLIKLVFTHDLNDTFSISVK</sequence>
<gene>
    <name evidence="1" type="ORF">ACAOBT_LOCUS21259</name>
</gene>
<accession>A0A9P0PQG6</accession>
<organism evidence="1 2">
    <name type="scientific">Acanthoscelides obtectus</name>
    <name type="common">Bean weevil</name>
    <name type="synonym">Bruchus obtectus</name>
    <dbReference type="NCBI Taxonomy" id="200917"/>
    <lineage>
        <taxon>Eukaryota</taxon>
        <taxon>Metazoa</taxon>
        <taxon>Ecdysozoa</taxon>
        <taxon>Arthropoda</taxon>
        <taxon>Hexapoda</taxon>
        <taxon>Insecta</taxon>
        <taxon>Pterygota</taxon>
        <taxon>Neoptera</taxon>
        <taxon>Endopterygota</taxon>
        <taxon>Coleoptera</taxon>
        <taxon>Polyphaga</taxon>
        <taxon>Cucujiformia</taxon>
        <taxon>Chrysomeloidea</taxon>
        <taxon>Chrysomelidae</taxon>
        <taxon>Bruchinae</taxon>
        <taxon>Bruchini</taxon>
        <taxon>Acanthoscelides</taxon>
    </lineage>
</organism>
<comment type="caution">
    <text evidence="1">The sequence shown here is derived from an EMBL/GenBank/DDBJ whole genome shotgun (WGS) entry which is preliminary data.</text>
</comment>
<proteinExistence type="predicted"/>
<dbReference type="Proteomes" id="UP001152888">
    <property type="component" value="Unassembled WGS sequence"/>
</dbReference>
<keyword evidence="2" id="KW-1185">Reference proteome</keyword>
<protein>
    <submittedName>
        <fullName evidence="1">Uncharacterized protein</fullName>
    </submittedName>
</protein>
<evidence type="ECO:0000313" key="2">
    <source>
        <dbReference type="Proteomes" id="UP001152888"/>
    </source>
</evidence>
<name>A0A9P0PQG6_ACAOB</name>
<evidence type="ECO:0000313" key="1">
    <source>
        <dbReference type="EMBL" id="CAH1993061.1"/>
    </source>
</evidence>